<evidence type="ECO:0000256" key="7">
    <source>
        <dbReference type="SAM" id="Phobius"/>
    </source>
</evidence>
<evidence type="ECO:0000256" key="6">
    <source>
        <dbReference type="ARBA" id="ARBA00023136"/>
    </source>
</evidence>
<dbReference type="PANTHER" id="PTHR43394:SF1">
    <property type="entry name" value="ATP-BINDING CASSETTE SUB-FAMILY B MEMBER 10, MITOCHONDRIAL"/>
    <property type="match status" value="1"/>
</dbReference>
<evidence type="ECO:0000259" key="9">
    <source>
        <dbReference type="PROSITE" id="PS50929"/>
    </source>
</evidence>
<name>A0A1J4T969_9BACT</name>
<dbReference type="GO" id="GO:0015421">
    <property type="term" value="F:ABC-type oligopeptide transporter activity"/>
    <property type="evidence" value="ECO:0007669"/>
    <property type="project" value="TreeGrafter"/>
</dbReference>
<evidence type="ECO:0000313" key="11">
    <source>
        <dbReference type="Proteomes" id="UP000183192"/>
    </source>
</evidence>
<dbReference type="GO" id="GO:0005524">
    <property type="term" value="F:ATP binding"/>
    <property type="evidence" value="ECO:0007669"/>
    <property type="project" value="UniProtKB-KW"/>
</dbReference>
<proteinExistence type="predicted"/>
<dbReference type="PROSITE" id="PS50893">
    <property type="entry name" value="ABC_TRANSPORTER_2"/>
    <property type="match status" value="1"/>
</dbReference>
<sequence length="598" mass="68095">MNSKKQINFKEFWLRLWNLLEPSQKQLKILFSLIFIFEILRLIGPYLLKLIIDRLIALGASGLITAIHISVLWPIIILIILMFMAEQIVSFFSYLKDKRVFNILIDIEYYLPIAAQKKLVFLSLSYHEKENTGNKISKIERGVYKISDLMANMSWEVIPTLIQLAATFVVLLIVDWRFGLTLALFSPLFILITYKVNKDLYPIRKARNKDHEIAMGKMGQSIININTVKSFTQEKREIEEFKSIREKIKENELKEWFKLLKFGLGRNLVVDLGRITILFLGIYLVWQNQVSVGTLVFVITLSEKSYFALYRLSRFYDRVGEGAEAVNRFVNLTKEEINIKNPINGLKPKNLLGKIEFVNVNFSYEGDTKKALDSVNIKIRSGCVTALVGTSGGGKTTIARMIYRHYDPQSGIVKLDDHDIKDYDLYSFRKFIAIVPQEVEIFNARVSDNISYANPAASLTEIKAAARIANAEEFINNLPQKYNSLVGERGIKLSGGQRQRIGIARAILANSRILIFDEATSNLDSYSEKLIQDAMGKVSKGRTIIIIAHRLSTIKKADKIIVLEDGRVVEEGSHYELSQTGGGLYAKLLNLQKMGDIE</sequence>
<organism evidence="10 11">
    <name type="scientific">Candidatus Falkowbacteria bacterium CG1_02_37_44</name>
    <dbReference type="NCBI Taxonomy" id="1805146"/>
    <lineage>
        <taxon>Bacteria</taxon>
        <taxon>Candidatus Falkowiibacteriota</taxon>
    </lineage>
</organism>
<dbReference type="InterPro" id="IPR027417">
    <property type="entry name" value="P-loop_NTPase"/>
</dbReference>
<evidence type="ECO:0000259" key="8">
    <source>
        <dbReference type="PROSITE" id="PS50893"/>
    </source>
</evidence>
<feature type="domain" description="ABC transmembrane type-1" evidence="9">
    <location>
        <begin position="29"/>
        <end position="321"/>
    </location>
</feature>
<dbReference type="Pfam" id="PF00005">
    <property type="entry name" value="ABC_tran"/>
    <property type="match status" value="1"/>
</dbReference>
<dbReference type="SMART" id="SM00382">
    <property type="entry name" value="AAA"/>
    <property type="match status" value="1"/>
</dbReference>
<feature type="transmembrane region" description="Helical" evidence="7">
    <location>
        <begin position="180"/>
        <end position="197"/>
    </location>
</feature>
<keyword evidence="6 7" id="KW-0472">Membrane</keyword>
<dbReference type="PROSITE" id="PS00211">
    <property type="entry name" value="ABC_TRANSPORTER_1"/>
    <property type="match status" value="1"/>
</dbReference>
<dbReference type="InterPro" id="IPR003593">
    <property type="entry name" value="AAA+_ATPase"/>
</dbReference>
<reference evidence="10 11" key="1">
    <citation type="journal article" date="2016" name="Environ. Microbiol.">
        <title>Genomic resolution of a cold subsurface aquifer community provides metabolic insights for novel microbes adapted to high CO concentrations.</title>
        <authorList>
            <person name="Probst A.J."/>
            <person name="Castelle C.J."/>
            <person name="Singh A."/>
            <person name="Brown C.T."/>
            <person name="Anantharaman K."/>
            <person name="Sharon I."/>
            <person name="Hug L.A."/>
            <person name="Burstein D."/>
            <person name="Emerson J.B."/>
            <person name="Thomas B.C."/>
            <person name="Banfield J.F."/>
        </authorList>
    </citation>
    <scope>NUCLEOTIDE SEQUENCE [LARGE SCALE GENOMIC DNA]</scope>
    <source>
        <strain evidence="10">CG1_02_37_44</strain>
    </source>
</reference>
<dbReference type="InterPro" id="IPR017871">
    <property type="entry name" value="ABC_transporter-like_CS"/>
</dbReference>
<dbReference type="SUPFAM" id="SSF90123">
    <property type="entry name" value="ABC transporter transmembrane region"/>
    <property type="match status" value="1"/>
</dbReference>
<evidence type="ECO:0000256" key="2">
    <source>
        <dbReference type="ARBA" id="ARBA00022692"/>
    </source>
</evidence>
<feature type="domain" description="ABC transporter" evidence="8">
    <location>
        <begin position="355"/>
        <end position="590"/>
    </location>
</feature>
<evidence type="ECO:0000256" key="5">
    <source>
        <dbReference type="ARBA" id="ARBA00022989"/>
    </source>
</evidence>
<dbReference type="GO" id="GO:0016887">
    <property type="term" value="F:ATP hydrolysis activity"/>
    <property type="evidence" value="ECO:0007669"/>
    <property type="project" value="InterPro"/>
</dbReference>
<evidence type="ECO:0000256" key="1">
    <source>
        <dbReference type="ARBA" id="ARBA00004651"/>
    </source>
</evidence>
<keyword evidence="5 7" id="KW-1133">Transmembrane helix</keyword>
<evidence type="ECO:0000256" key="4">
    <source>
        <dbReference type="ARBA" id="ARBA00022840"/>
    </source>
</evidence>
<dbReference type="Proteomes" id="UP000183192">
    <property type="component" value="Unassembled WGS sequence"/>
</dbReference>
<dbReference type="PANTHER" id="PTHR43394">
    <property type="entry name" value="ATP-DEPENDENT PERMEASE MDL1, MITOCHONDRIAL"/>
    <property type="match status" value="1"/>
</dbReference>
<comment type="caution">
    <text evidence="10">The sequence shown here is derived from an EMBL/GenBank/DDBJ whole genome shotgun (WGS) entry which is preliminary data.</text>
</comment>
<dbReference type="InterPro" id="IPR003439">
    <property type="entry name" value="ABC_transporter-like_ATP-bd"/>
</dbReference>
<accession>A0A1J4T969</accession>
<dbReference type="STRING" id="1805146.AUJ27_01595"/>
<feature type="transmembrane region" description="Helical" evidence="7">
    <location>
        <begin position="72"/>
        <end position="95"/>
    </location>
</feature>
<dbReference type="InterPro" id="IPR011527">
    <property type="entry name" value="ABC1_TM_dom"/>
</dbReference>
<dbReference type="PROSITE" id="PS50929">
    <property type="entry name" value="ABC_TM1F"/>
    <property type="match status" value="1"/>
</dbReference>
<evidence type="ECO:0008006" key="12">
    <source>
        <dbReference type="Google" id="ProtNLM"/>
    </source>
</evidence>
<gene>
    <name evidence="10" type="ORF">AUJ27_01595</name>
</gene>
<dbReference type="AlphaFoldDB" id="A0A1J4T969"/>
<keyword evidence="2 7" id="KW-0812">Transmembrane</keyword>
<dbReference type="CDD" id="cd07346">
    <property type="entry name" value="ABC_6TM_exporters"/>
    <property type="match status" value="1"/>
</dbReference>
<comment type="subcellular location">
    <subcellularLocation>
        <location evidence="1">Cell membrane</location>
        <topology evidence="1">Multi-pass membrane protein</topology>
    </subcellularLocation>
</comment>
<dbReference type="InterPro" id="IPR039421">
    <property type="entry name" value="Type_1_exporter"/>
</dbReference>
<protein>
    <recommendedName>
        <fullName evidence="12">ABC transporter ATP-binding protein</fullName>
    </recommendedName>
</protein>
<dbReference type="Pfam" id="PF00664">
    <property type="entry name" value="ABC_membrane"/>
    <property type="match status" value="1"/>
</dbReference>
<keyword evidence="4" id="KW-0067">ATP-binding</keyword>
<feature type="transmembrane region" description="Helical" evidence="7">
    <location>
        <begin position="155"/>
        <end position="174"/>
    </location>
</feature>
<dbReference type="Gene3D" id="1.20.1560.10">
    <property type="entry name" value="ABC transporter type 1, transmembrane domain"/>
    <property type="match status" value="1"/>
</dbReference>
<evidence type="ECO:0000256" key="3">
    <source>
        <dbReference type="ARBA" id="ARBA00022741"/>
    </source>
</evidence>
<dbReference type="InterPro" id="IPR036640">
    <property type="entry name" value="ABC1_TM_sf"/>
</dbReference>
<keyword evidence="3" id="KW-0547">Nucleotide-binding</keyword>
<evidence type="ECO:0000313" key="10">
    <source>
        <dbReference type="EMBL" id="OIO07913.1"/>
    </source>
</evidence>
<dbReference type="EMBL" id="MNUU01000029">
    <property type="protein sequence ID" value="OIO07913.1"/>
    <property type="molecule type" value="Genomic_DNA"/>
</dbReference>
<dbReference type="SUPFAM" id="SSF52540">
    <property type="entry name" value="P-loop containing nucleoside triphosphate hydrolases"/>
    <property type="match status" value="1"/>
</dbReference>
<dbReference type="GO" id="GO:0005886">
    <property type="term" value="C:plasma membrane"/>
    <property type="evidence" value="ECO:0007669"/>
    <property type="project" value="UniProtKB-SubCell"/>
</dbReference>
<feature type="transmembrane region" description="Helical" evidence="7">
    <location>
        <begin position="29"/>
        <end position="52"/>
    </location>
</feature>
<dbReference type="FunFam" id="3.40.50.300:FF:000218">
    <property type="entry name" value="Multidrug ABC transporter ATP-binding protein"/>
    <property type="match status" value="1"/>
</dbReference>
<dbReference type="Gene3D" id="3.40.50.300">
    <property type="entry name" value="P-loop containing nucleotide triphosphate hydrolases"/>
    <property type="match status" value="1"/>
</dbReference>